<feature type="compositionally biased region" description="Basic and acidic residues" evidence="1">
    <location>
        <begin position="301"/>
        <end position="312"/>
    </location>
</feature>
<keyword evidence="2" id="KW-0812">Transmembrane</keyword>
<proteinExistence type="predicted"/>
<dbReference type="STRING" id="1192034.CAP_1098"/>
<keyword evidence="2" id="KW-1133">Transmembrane helix</keyword>
<dbReference type="eggNOG" id="ENOG5030X71">
    <property type="taxonomic scope" value="Bacteria"/>
</dbReference>
<dbReference type="OrthoDB" id="8781707at2"/>
<evidence type="ECO:0000256" key="1">
    <source>
        <dbReference type="SAM" id="MobiDB-lite"/>
    </source>
</evidence>
<name>A0A017ST71_9BACT</name>
<keyword evidence="4" id="KW-1185">Reference proteome</keyword>
<feature type="transmembrane region" description="Helical" evidence="2">
    <location>
        <begin position="146"/>
        <end position="168"/>
    </location>
</feature>
<organism evidence="3 4">
    <name type="scientific">Chondromyces apiculatus DSM 436</name>
    <dbReference type="NCBI Taxonomy" id="1192034"/>
    <lineage>
        <taxon>Bacteria</taxon>
        <taxon>Pseudomonadati</taxon>
        <taxon>Myxococcota</taxon>
        <taxon>Polyangia</taxon>
        <taxon>Polyangiales</taxon>
        <taxon>Polyangiaceae</taxon>
        <taxon>Chondromyces</taxon>
    </lineage>
</organism>
<keyword evidence="2" id="KW-0472">Membrane</keyword>
<feature type="region of interest" description="Disordered" evidence="1">
    <location>
        <begin position="264"/>
        <end position="312"/>
    </location>
</feature>
<sequence length="312" mass="31723">MIGLVDASLTFPTVLFTGVLALALIYWFFVVLGALDMDVLGGADGHAEGALDGVTKGALEGVMKGGLDGVAKGTLEGMAKGAGEVVGGESALDGEGGLAGLMGALHLKRVPATVALTLTATFGWLISVLGETHAAPLWTGAGMPGWLFRVGLLLVSLLVALPLASLVARPLGGLFVTQRAQSLADLVGKVVVISTGRVDERFGQALLQDGGAGLILNVRSDAPGVLRQGDRAILVNWDAEKESFAVEPMDDLLVERRIQQLAGAERGASGGAGDGARGKVPGDEEAAEAEAEATAAAAQVDEEKAGARRLGE</sequence>
<accession>A0A017ST71</accession>
<feature type="transmembrane region" description="Helical" evidence="2">
    <location>
        <begin position="110"/>
        <end position="126"/>
    </location>
</feature>
<comment type="caution">
    <text evidence="3">The sequence shown here is derived from an EMBL/GenBank/DDBJ whole genome shotgun (WGS) entry which is preliminary data.</text>
</comment>
<evidence type="ECO:0000313" key="4">
    <source>
        <dbReference type="Proteomes" id="UP000019678"/>
    </source>
</evidence>
<dbReference type="EMBL" id="ASRX01000125">
    <property type="protein sequence ID" value="EYF00188.1"/>
    <property type="molecule type" value="Genomic_DNA"/>
</dbReference>
<evidence type="ECO:0008006" key="5">
    <source>
        <dbReference type="Google" id="ProtNLM"/>
    </source>
</evidence>
<reference evidence="3 4" key="1">
    <citation type="submission" date="2013-05" db="EMBL/GenBank/DDBJ databases">
        <title>Genome assembly of Chondromyces apiculatus DSM 436.</title>
        <authorList>
            <person name="Sharma G."/>
            <person name="Khatri I."/>
            <person name="Kaur C."/>
            <person name="Mayilraj S."/>
            <person name="Subramanian S."/>
        </authorList>
    </citation>
    <scope>NUCLEOTIDE SEQUENCE [LARGE SCALE GENOMIC DNA]</scope>
    <source>
        <strain evidence="3 4">DSM 436</strain>
    </source>
</reference>
<evidence type="ECO:0000256" key="2">
    <source>
        <dbReference type="SAM" id="Phobius"/>
    </source>
</evidence>
<evidence type="ECO:0000313" key="3">
    <source>
        <dbReference type="EMBL" id="EYF00188.1"/>
    </source>
</evidence>
<dbReference type="Proteomes" id="UP000019678">
    <property type="component" value="Unassembled WGS sequence"/>
</dbReference>
<feature type="transmembrane region" description="Helical" evidence="2">
    <location>
        <begin position="14"/>
        <end position="35"/>
    </location>
</feature>
<dbReference type="RefSeq" id="WP_052376890.1">
    <property type="nucleotide sequence ID" value="NZ_ASRX01000125.1"/>
</dbReference>
<protein>
    <recommendedName>
        <fullName evidence="5">DUF1449 family protein</fullName>
    </recommendedName>
</protein>
<gene>
    <name evidence="3" type="ORF">CAP_1098</name>
</gene>
<dbReference type="AlphaFoldDB" id="A0A017ST71"/>